<dbReference type="Proteomes" id="UP000282483">
    <property type="component" value="Chromosome"/>
</dbReference>
<dbReference type="GO" id="GO:0016755">
    <property type="term" value="F:aminoacyltransferase activity"/>
    <property type="evidence" value="ECO:0007669"/>
    <property type="project" value="InterPro"/>
</dbReference>
<evidence type="ECO:0000313" key="1">
    <source>
        <dbReference type="EMBL" id="BBB14724.1"/>
    </source>
</evidence>
<dbReference type="RefSeq" id="WP_145985122.1">
    <property type="nucleotide sequence ID" value="NZ_AP018005.1"/>
</dbReference>
<name>A0A2Z5UTG0_9COXI</name>
<dbReference type="Gene3D" id="3.40.50.11710">
    <property type="entry name" value="Cyclodipeptide synthase"/>
    <property type="match status" value="1"/>
</dbReference>
<gene>
    <name evidence="1" type="ORF">RVIR1_01870</name>
</gene>
<reference evidence="1 2" key="1">
    <citation type="submission" date="2017-03" db="EMBL/GenBank/DDBJ databases">
        <title>The genome sequence of Candidatus Rickettsiella viridis.</title>
        <authorList>
            <person name="Nikoh N."/>
            <person name="Tsuchida T."/>
            <person name="Yamaguchi K."/>
            <person name="Maeda T."/>
            <person name="Shigenobu S."/>
            <person name="Fukatsu T."/>
        </authorList>
    </citation>
    <scope>NUCLEOTIDE SEQUENCE [LARGE SCALE GENOMIC DNA]</scope>
    <source>
        <strain evidence="1 2">Ap-RA04</strain>
    </source>
</reference>
<evidence type="ECO:0000313" key="2">
    <source>
        <dbReference type="Proteomes" id="UP000282483"/>
    </source>
</evidence>
<dbReference type="EMBL" id="AP018005">
    <property type="protein sequence ID" value="BBB14724.1"/>
    <property type="molecule type" value="Genomic_DNA"/>
</dbReference>
<proteinExistence type="predicted"/>
<dbReference type="AlphaFoldDB" id="A0A2Z5UTG0"/>
<dbReference type="OrthoDB" id="9818852at2"/>
<protein>
    <submittedName>
        <fullName evidence="1">Uncharacterized protein</fullName>
    </submittedName>
</protein>
<organism evidence="1 2">
    <name type="scientific">Candidatus Rickettsiella viridis</name>
    <dbReference type="NCBI Taxonomy" id="676208"/>
    <lineage>
        <taxon>Bacteria</taxon>
        <taxon>Pseudomonadati</taxon>
        <taxon>Pseudomonadota</taxon>
        <taxon>Gammaproteobacteria</taxon>
        <taxon>Legionellales</taxon>
        <taxon>Coxiellaceae</taxon>
        <taxon>Rickettsiella</taxon>
    </lineage>
</organism>
<keyword evidence="2" id="KW-1185">Reference proteome</keyword>
<accession>A0A2Z5UTG0</accession>
<dbReference type="InterPro" id="IPR038622">
    <property type="entry name" value="CDPS_sf"/>
</dbReference>
<sequence length="307" mass="34419">MASFSINNKNDMPEDYINKIKFHSKLPEGSVLIYGVSKGNDRQTGDNFQALVDWIIENKSKVLELKIVLSDLLHRFYVGEEEALLWGKKWEEDNAGSINKLNKAKVAYQLINWKTVIETTAYKQAKLDVNDLYDKDKGFVAVVEGLANSHKHKAGFTAAVNYLLEESAAIASLGQGVLTYPSHELNGALHYTLGKLNCGPIYIGHMLIPPKLRYNPKKNLFQSMFKAMCALDQAGHKSTQAKLSFFMQAIKAHEIAKNDSSLFSEELTTLQERCLNETSSHRGGLEKEVVTSNDNKLTNSTLKRYSV</sequence>
<dbReference type="KEGG" id="rvi:RVIR1_01870"/>